<name>A0ABW4X9P0_9ACTN</name>
<feature type="region of interest" description="Disordered" evidence="1">
    <location>
        <begin position="263"/>
        <end position="286"/>
    </location>
</feature>
<gene>
    <name evidence="2" type="ORF">ACFSHS_07825</name>
</gene>
<evidence type="ECO:0008006" key="4">
    <source>
        <dbReference type="Google" id="ProtNLM"/>
    </source>
</evidence>
<dbReference type="InterPro" id="IPR008922">
    <property type="entry name" value="Di-copper_centre_dom_sf"/>
</dbReference>
<keyword evidence="3" id="KW-1185">Reference proteome</keyword>
<evidence type="ECO:0000256" key="1">
    <source>
        <dbReference type="SAM" id="MobiDB-lite"/>
    </source>
</evidence>
<reference evidence="3" key="1">
    <citation type="journal article" date="2019" name="Int. J. Syst. Evol. Microbiol.">
        <title>The Global Catalogue of Microorganisms (GCM) 10K type strain sequencing project: providing services to taxonomists for standard genome sequencing and annotation.</title>
        <authorList>
            <consortium name="The Broad Institute Genomics Platform"/>
            <consortium name="The Broad Institute Genome Sequencing Center for Infectious Disease"/>
            <person name="Wu L."/>
            <person name="Ma J."/>
        </authorList>
    </citation>
    <scope>NUCLEOTIDE SEQUENCE [LARGE SCALE GENOMIC DNA]</scope>
    <source>
        <strain evidence="3">JCM 3338</strain>
    </source>
</reference>
<accession>A0ABW4X9P0</accession>
<dbReference type="SUPFAM" id="SSF48056">
    <property type="entry name" value="Di-copper centre-containing domain"/>
    <property type="match status" value="1"/>
</dbReference>
<evidence type="ECO:0000313" key="2">
    <source>
        <dbReference type="EMBL" id="MFD2091484.1"/>
    </source>
</evidence>
<dbReference type="Proteomes" id="UP001597402">
    <property type="component" value="Unassembled WGS sequence"/>
</dbReference>
<dbReference type="EMBL" id="JBHUHP010000008">
    <property type="protein sequence ID" value="MFD2091484.1"/>
    <property type="molecule type" value="Genomic_DNA"/>
</dbReference>
<evidence type="ECO:0000313" key="3">
    <source>
        <dbReference type="Proteomes" id="UP001597402"/>
    </source>
</evidence>
<comment type="caution">
    <text evidence="2">The sequence shown here is derived from an EMBL/GenBank/DDBJ whole genome shotgun (WGS) entry which is preliminary data.</text>
</comment>
<dbReference type="RefSeq" id="WP_376873812.1">
    <property type="nucleotide sequence ID" value="NZ_JBHUHP010000008.1"/>
</dbReference>
<organism evidence="2 3">
    <name type="scientific">Blastococcus deserti</name>
    <dbReference type="NCBI Taxonomy" id="2259033"/>
    <lineage>
        <taxon>Bacteria</taxon>
        <taxon>Bacillati</taxon>
        <taxon>Actinomycetota</taxon>
        <taxon>Actinomycetes</taxon>
        <taxon>Geodermatophilales</taxon>
        <taxon>Geodermatophilaceae</taxon>
        <taxon>Blastococcus</taxon>
    </lineage>
</organism>
<protein>
    <recommendedName>
        <fullName evidence="4">Common central domain of tyrosinase</fullName>
    </recommendedName>
</protein>
<sequence length="382" mass="43878">MTVPVPREVIELMASREHRLHHWLWHEVRNSWLSYPDDVQQKVRDLGWEPPRPALDERRRPILDNDAGEDFLFMHRQMLVDVSRMLARIQDPRYPRVLVWTTLPPPGDPVFPVPPPWFDPERGDEVDRRTFFETIQRLKSDIFYEKRLVSWQRLFTDPAFLREVTLGELGTLIEQSIHASMHNRWSAAPAGFRPDPGPDQGHTIDPIWDDPRYDHLADTYASHVNPVFWSLHGWVDDRVEDWKAANDVYGNFFWKGTWVGKMPRVGEPPEQPPEEAPAQQPPEEVPADDLELQPAAGGRPVALTEHGLRHARGSRVAAHRAVARTQVLGREHPQAAPPGAHALLGHSHHAPSDRDEMEELVKVIGECGIYYQGYSRVVTDIL</sequence>
<feature type="compositionally biased region" description="Pro residues" evidence="1">
    <location>
        <begin position="269"/>
        <end position="284"/>
    </location>
</feature>
<proteinExistence type="predicted"/>